<accession>A0A8D8BEA4</accession>
<feature type="chain" id="PRO_5034186637" evidence="1">
    <location>
        <begin position="16"/>
        <end position="168"/>
    </location>
</feature>
<protein>
    <submittedName>
        <fullName evidence="2">(northern house mosquito) hypothetical protein</fullName>
    </submittedName>
</protein>
<dbReference type="AlphaFoldDB" id="A0A8D8BEA4"/>
<reference evidence="2" key="1">
    <citation type="submission" date="2021-05" db="EMBL/GenBank/DDBJ databases">
        <authorList>
            <person name="Alioto T."/>
            <person name="Alioto T."/>
            <person name="Gomez Garrido J."/>
        </authorList>
    </citation>
    <scope>NUCLEOTIDE SEQUENCE</scope>
</reference>
<feature type="signal peptide" evidence="1">
    <location>
        <begin position="1"/>
        <end position="15"/>
    </location>
</feature>
<organism evidence="2">
    <name type="scientific">Culex pipiens</name>
    <name type="common">House mosquito</name>
    <dbReference type="NCBI Taxonomy" id="7175"/>
    <lineage>
        <taxon>Eukaryota</taxon>
        <taxon>Metazoa</taxon>
        <taxon>Ecdysozoa</taxon>
        <taxon>Arthropoda</taxon>
        <taxon>Hexapoda</taxon>
        <taxon>Insecta</taxon>
        <taxon>Pterygota</taxon>
        <taxon>Neoptera</taxon>
        <taxon>Endopterygota</taxon>
        <taxon>Diptera</taxon>
        <taxon>Nematocera</taxon>
        <taxon>Culicoidea</taxon>
        <taxon>Culicidae</taxon>
        <taxon>Culicinae</taxon>
        <taxon>Culicini</taxon>
        <taxon>Culex</taxon>
        <taxon>Culex</taxon>
    </lineage>
</organism>
<proteinExistence type="predicted"/>
<name>A0A8D8BEA4_CULPI</name>
<evidence type="ECO:0000313" key="2">
    <source>
        <dbReference type="EMBL" id="CAG6469956.1"/>
    </source>
</evidence>
<keyword evidence="1" id="KW-0732">Signal</keyword>
<dbReference type="EMBL" id="HBUE01064239">
    <property type="protein sequence ID" value="CAG6469956.1"/>
    <property type="molecule type" value="Transcribed_RNA"/>
</dbReference>
<evidence type="ECO:0000256" key="1">
    <source>
        <dbReference type="SAM" id="SignalP"/>
    </source>
</evidence>
<sequence length="168" mass="19144">MKIALLLMCVALGCGNPVFKRSNEFDDAYDYSEADLNTEVVFVAEVSSTTNKNEDPPRTSSYWPITDRAITVPPLVTENWDEAVVVEGWPKTTTSRYGRKRLREEVRIAVKNIKDETREILQDIKDEVGLMSDAIKSKIRSAVDRFKKRLLTINFRSDIVADYNALSH</sequence>